<protein>
    <submittedName>
        <fullName evidence="8">Predicted flavoprotein CzcO associated with the cation diffusion facilitator CzcD</fullName>
    </submittedName>
</protein>
<keyword evidence="9" id="KW-1185">Reference proteome</keyword>
<dbReference type="PANTHER" id="PTHR23023">
    <property type="entry name" value="DIMETHYLANILINE MONOOXYGENASE"/>
    <property type="match status" value="1"/>
</dbReference>
<evidence type="ECO:0000313" key="8">
    <source>
        <dbReference type="EMBL" id="SNQ28646.1"/>
    </source>
</evidence>
<evidence type="ECO:0000256" key="2">
    <source>
        <dbReference type="ARBA" id="ARBA00004924"/>
    </source>
</evidence>
<comment type="pathway">
    <text evidence="2">Siderophore biosynthesis.</text>
</comment>
<evidence type="ECO:0000256" key="3">
    <source>
        <dbReference type="ARBA" id="ARBA00007588"/>
    </source>
</evidence>
<keyword evidence="4" id="KW-0285">Flavoprotein</keyword>
<evidence type="ECO:0000256" key="6">
    <source>
        <dbReference type="ARBA" id="ARBA00022857"/>
    </source>
</evidence>
<sequence length="479" mass="54710">MYPQKSLDELEQQIKIDFENLNIPPKSWIISDNQAEKNEVDVAIIGAGMSALALALALLSQGIRCVLFEKEKDGQEGPWVKPALMQTLRSPKNIVGPALQFPSLTFQAWFKAQFGQEAWEQLDKIPRLQWHTYLQWFKKVTQPHILYEHELIELEVNSAHTQLTFSHQGEVIQYQASHTVLAMGIDSLSQPNIPSFMQGINTRFWEHSYAGSDYQRFKGLDLAVIGYSASAMDSTATALELGARQVEVLCRCKDFPRVNRGKVAANPGYLASYSEWSDAQKWQFHRYLKHAKTPAPYGSTLRVSKHQNAFFNFDQHIAHVEEHQNKLHIYTQDHCFVVDYLILATGYTLDWSKYTWLKQLESSIAKWKDMYTAPVHEQDNYMADQPYLSASFELQSKHSKLNLSQIYCFNYSASLSQGAQVGMIGGLNYGAQTLATAIAKKMYMASFDRQIDAVKRSEDYELTGREWNEAAPYSTRSKQ</sequence>
<comment type="similarity">
    <text evidence="3">Belongs to the lysine N(6)-hydroxylase/L-ornithine N(5)-oxygenase family.</text>
</comment>
<dbReference type="Pfam" id="PF13434">
    <property type="entry name" value="Lys_Orn_oxgnase"/>
    <property type="match status" value="1"/>
</dbReference>
<evidence type="ECO:0000256" key="5">
    <source>
        <dbReference type="ARBA" id="ARBA00022827"/>
    </source>
</evidence>
<dbReference type="EMBL" id="FZLN01000001">
    <property type="protein sequence ID" value="SNQ28646.1"/>
    <property type="molecule type" value="Genomic_DNA"/>
</dbReference>
<keyword evidence="7" id="KW-0560">Oxidoreductase</keyword>
<organism evidence="8 9">
    <name type="scientific">Acinetobacter apis</name>
    <dbReference type="NCBI Taxonomy" id="1229165"/>
    <lineage>
        <taxon>Bacteria</taxon>
        <taxon>Pseudomonadati</taxon>
        <taxon>Pseudomonadota</taxon>
        <taxon>Gammaproteobacteria</taxon>
        <taxon>Moraxellales</taxon>
        <taxon>Moraxellaceae</taxon>
        <taxon>Acinetobacter</taxon>
    </lineage>
</organism>
<evidence type="ECO:0000256" key="1">
    <source>
        <dbReference type="ARBA" id="ARBA00001974"/>
    </source>
</evidence>
<dbReference type="InterPro" id="IPR050346">
    <property type="entry name" value="FMO-like"/>
</dbReference>
<evidence type="ECO:0000256" key="7">
    <source>
        <dbReference type="ARBA" id="ARBA00023002"/>
    </source>
</evidence>
<proteinExistence type="inferred from homology"/>
<gene>
    <name evidence="8" type="ORF">SAMN05444584_0570</name>
</gene>
<evidence type="ECO:0000256" key="4">
    <source>
        <dbReference type="ARBA" id="ARBA00022630"/>
    </source>
</evidence>
<dbReference type="RefSeq" id="WP_088822681.1">
    <property type="nucleotide sequence ID" value="NZ_FZLN01000001.1"/>
</dbReference>
<keyword evidence="6" id="KW-0521">NADP</keyword>
<dbReference type="Proteomes" id="UP000243463">
    <property type="component" value="Unassembled WGS sequence"/>
</dbReference>
<comment type="cofactor">
    <cofactor evidence="1">
        <name>FAD</name>
        <dbReference type="ChEBI" id="CHEBI:57692"/>
    </cofactor>
</comment>
<reference evidence="9" key="1">
    <citation type="submission" date="2017-06" db="EMBL/GenBank/DDBJ databases">
        <authorList>
            <person name="Varghese N."/>
            <person name="Submissions S."/>
        </authorList>
    </citation>
    <scope>NUCLEOTIDE SEQUENCE [LARGE SCALE GENOMIC DNA]</scope>
    <source>
        <strain evidence="9">ANC 5114</strain>
    </source>
</reference>
<dbReference type="OrthoDB" id="8671611at2"/>
<dbReference type="InterPro" id="IPR036188">
    <property type="entry name" value="FAD/NAD-bd_sf"/>
</dbReference>
<keyword evidence="5" id="KW-0274">FAD</keyword>
<accession>A0A217EEM4</accession>
<dbReference type="Gene3D" id="3.50.50.60">
    <property type="entry name" value="FAD/NAD(P)-binding domain"/>
    <property type="match status" value="1"/>
</dbReference>
<name>A0A217EEM4_9GAMM</name>
<dbReference type="GO" id="GO:0016491">
    <property type="term" value="F:oxidoreductase activity"/>
    <property type="evidence" value="ECO:0007669"/>
    <property type="project" value="UniProtKB-KW"/>
</dbReference>
<dbReference type="InterPro" id="IPR025700">
    <property type="entry name" value="Lys/Orn_oxygenase"/>
</dbReference>
<dbReference type="AlphaFoldDB" id="A0A217EEM4"/>
<dbReference type="SUPFAM" id="SSF51905">
    <property type="entry name" value="FAD/NAD(P)-binding domain"/>
    <property type="match status" value="1"/>
</dbReference>
<evidence type="ECO:0000313" key="9">
    <source>
        <dbReference type="Proteomes" id="UP000243463"/>
    </source>
</evidence>